<accession>A0ABZ0Z4W6</accession>
<keyword evidence="2" id="KW-1185">Reference proteome</keyword>
<organism evidence="1 2">
    <name type="scientific">phage Lak_Megaphage_Sonny</name>
    <dbReference type="NCBI Taxonomy" id="3109229"/>
    <lineage>
        <taxon>Viruses</taxon>
        <taxon>Duplodnaviria</taxon>
        <taxon>Heunggongvirae</taxon>
        <taxon>Uroviricota</taxon>
        <taxon>Caudoviricetes</taxon>
        <taxon>Caudoviricetes code 15 clade</taxon>
    </lineage>
</organism>
<name>A0ABZ0Z4W6_9CAUD</name>
<reference evidence="1 2" key="1">
    <citation type="submission" date="2023-11" db="EMBL/GenBank/DDBJ databases">
        <authorList>
            <person name="Cook R."/>
            <person name="Crisci M."/>
            <person name="Pye H."/>
            <person name="Adriaenssens E."/>
            <person name="Santini J."/>
        </authorList>
    </citation>
    <scope>NUCLEOTIDE SEQUENCE [LARGE SCALE GENOMIC DNA]</scope>
    <source>
        <strain evidence="1">Lak_Megaphage_Sonny</strain>
    </source>
</reference>
<protein>
    <submittedName>
        <fullName evidence="1">Uncharacterized protein</fullName>
    </submittedName>
</protein>
<sequence>MFFIRIDKDITLFDLCEMTDLKLMAASDIYNQPPTMFFNFENSNWMICHNGQRLSVDMSNIMTMMANGDIDHIDLYSENENYKQANNLLTLFEKSKIRAFMVILDDNKIKKFKK</sequence>
<dbReference type="EMBL" id="OR769223">
    <property type="protein sequence ID" value="WQJ53262.1"/>
    <property type="molecule type" value="Genomic_DNA"/>
</dbReference>
<dbReference type="Proteomes" id="UP001358193">
    <property type="component" value="Segment"/>
</dbReference>
<evidence type="ECO:0000313" key="1">
    <source>
        <dbReference type="EMBL" id="WQJ53262.1"/>
    </source>
</evidence>
<proteinExistence type="predicted"/>
<evidence type="ECO:0000313" key="2">
    <source>
        <dbReference type="Proteomes" id="UP001358193"/>
    </source>
</evidence>